<comment type="caution">
    <text evidence="1">The sequence shown here is derived from an EMBL/GenBank/DDBJ whole genome shotgun (WGS) entry which is preliminary data.</text>
</comment>
<organism evidence="1 2">
    <name type="scientific">Ramazzottius varieornatus</name>
    <name type="common">Water bear</name>
    <name type="synonym">Tardigrade</name>
    <dbReference type="NCBI Taxonomy" id="947166"/>
    <lineage>
        <taxon>Eukaryota</taxon>
        <taxon>Metazoa</taxon>
        <taxon>Ecdysozoa</taxon>
        <taxon>Tardigrada</taxon>
        <taxon>Eutardigrada</taxon>
        <taxon>Parachela</taxon>
        <taxon>Hypsibioidea</taxon>
        <taxon>Ramazzottiidae</taxon>
        <taxon>Ramazzottius</taxon>
    </lineage>
</organism>
<gene>
    <name evidence="1" type="primary">RvY_11750-1</name>
    <name evidence="1" type="synonym">RvY_11750.1</name>
    <name evidence="1" type="ORF">RvY_11750</name>
</gene>
<dbReference type="AlphaFoldDB" id="A0A1D1VJ64"/>
<evidence type="ECO:0000313" key="2">
    <source>
        <dbReference type="Proteomes" id="UP000186922"/>
    </source>
</evidence>
<evidence type="ECO:0000313" key="1">
    <source>
        <dbReference type="EMBL" id="GAV00971.1"/>
    </source>
</evidence>
<keyword evidence="2" id="KW-1185">Reference proteome</keyword>
<proteinExistence type="predicted"/>
<reference evidence="1 2" key="1">
    <citation type="journal article" date="2016" name="Nat. Commun.">
        <title>Extremotolerant tardigrade genome and improved radiotolerance of human cultured cells by tardigrade-unique protein.</title>
        <authorList>
            <person name="Hashimoto T."/>
            <person name="Horikawa D.D."/>
            <person name="Saito Y."/>
            <person name="Kuwahara H."/>
            <person name="Kozuka-Hata H."/>
            <person name="Shin-I T."/>
            <person name="Minakuchi Y."/>
            <person name="Ohishi K."/>
            <person name="Motoyama A."/>
            <person name="Aizu T."/>
            <person name="Enomoto A."/>
            <person name="Kondo K."/>
            <person name="Tanaka S."/>
            <person name="Hara Y."/>
            <person name="Koshikawa S."/>
            <person name="Sagara H."/>
            <person name="Miura T."/>
            <person name="Yokobori S."/>
            <person name="Miyagawa K."/>
            <person name="Suzuki Y."/>
            <person name="Kubo T."/>
            <person name="Oyama M."/>
            <person name="Kohara Y."/>
            <person name="Fujiyama A."/>
            <person name="Arakawa K."/>
            <person name="Katayama T."/>
            <person name="Toyoda A."/>
            <person name="Kunieda T."/>
        </authorList>
    </citation>
    <scope>NUCLEOTIDE SEQUENCE [LARGE SCALE GENOMIC DNA]</scope>
    <source>
        <strain evidence="1 2">YOKOZUNA-1</strain>
    </source>
</reference>
<dbReference type="Proteomes" id="UP000186922">
    <property type="component" value="Unassembled WGS sequence"/>
</dbReference>
<dbReference type="EMBL" id="BDGG01000006">
    <property type="protein sequence ID" value="GAV00971.1"/>
    <property type="molecule type" value="Genomic_DNA"/>
</dbReference>
<sequence>MPDAQDCLKVEEDSAVVSDEGGNAVIPRKMKVLAVGSCDIPTVTGQKHLNRLPELYPGAQQQPAESDTSGLHALVNLTDLVFGGKPSEVRFAGPKMRKHIKNCLAASATSVFPESGGIAIKNVAPVSFTIKKHLGSSSVVHFGCESAGCNFSLIRGRVYQSPIDLGNSSGSYSNFTPWGVAIAKWGVRV</sequence>
<name>A0A1D1VJ64_RAMVA</name>
<accession>A0A1D1VJ64</accession>
<protein>
    <submittedName>
        <fullName evidence="1">Uncharacterized protein</fullName>
    </submittedName>
</protein>